<keyword evidence="1" id="KW-0472">Membrane</keyword>
<feature type="transmembrane region" description="Helical" evidence="1">
    <location>
        <begin position="12"/>
        <end position="30"/>
    </location>
</feature>
<reference evidence="2" key="1">
    <citation type="submission" date="2014-09" db="EMBL/GenBank/DDBJ databases">
        <authorList>
            <person name="Magalhaes I.L.F."/>
            <person name="Oliveira U."/>
            <person name="Santos F.R."/>
            <person name="Vidigal T.H.D.A."/>
            <person name="Brescovit A.D."/>
            <person name="Santos A.J."/>
        </authorList>
    </citation>
    <scope>NUCLEOTIDE SEQUENCE</scope>
    <source>
        <tissue evidence="2">Shoot tissue taken approximately 20 cm above the soil surface</tissue>
    </source>
</reference>
<keyword evidence="1" id="KW-1133">Transmembrane helix</keyword>
<protein>
    <submittedName>
        <fullName evidence="2">Uncharacterized protein</fullName>
    </submittedName>
</protein>
<dbReference type="EMBL" id="GBRH01169286">
    <property type="protein sequence ID" value="JAE28610.1"/>
    <property type="molecule type" value="Transcribed_RNA"/>
</dbReference>
<sequence length="46" mass="4953">MVRKRLQSSGNYRALMYAASSLTLIHIIGINCFGDVTSSSLSSCPC</sequence>
<keyword evidence="1" id="KW-0812">Transmembrane</keyword>
<evidence type="ECO:0000313" key="2">
    <source>
        <dbReference type="EMBL" id="JAE28610.1"/>
    </source>
</evidence>
<dbReference type="AlphaFoldDB" id="A0A0A9GUD6"/>
<proteinExistence type="predicted"/>
<accession>A0A0A9GUD6</accession>
<reference evidence="2" key="2">
    <citation type="journal article" date="2015" name="Data Brief">
        <title>Shoot transcriptome of the giant reed, Arundo donax.</title>
        <authorList>
            <person name="Barrero R.A."/>
            <person name="Guerrero F.D."/>
            <person name="Moolhuijzen P."/>
            <person name="Goolsby J.A."/>
            <person name="Tidwell J."/>
            <person name="Bellgard S.E."/>
            <person name="Bellgard M.I."/>
        </authorList>
    </citation>
    <scope>NUCLEOTIDE SEQUENCE</scope>
    <source>
        <tissue evidence="2">Shoot tissue taken approximately 20 cm above the soil surface</tissue>
    </source>
</reference>
<organism evidence="2">
    <name type="scientific">Arundo donax</name>
    <name type="common">Giant reed</name>
    <name type="synonym">Donax arundinaceus</name>
    <dbReference type="NCBI Taxonomy" id="35708"/>
    <lineage>
        <taxon>Eukaryota</taxon>
        <taxon>Viridiplantae</taxon>
        <taxon>Streptophyta</taxon>
        <taxon>Embryophyta</taxon>
        <taxon>Tracheophyta</taxon>
        <taxon>Spermatophyta</taxon>
        <taxon>Magnoliopsida</taxon>
        <taxon>Liliopsida</taxon>
        <taxon>Poales</taxon>
        <taxon>Poaceae</taxon>
        <taxon>PACMAD clade</taxon>
        <taxon>Arundinoideae</taxon>
        <taxon>Arundineae</taxon>
        <taxon>Arundo</taxon>
    </lineage>
</organism>
<evidence type="ECO:0000256" key="1">
    <source>
        <dbReference type="SAM" id="Phobius"/>
    </source>
</evidence>
<name>A0A0A9GUD6_ARUDO</name>